<evidence type="ECO:0000313" key="2">
    <source>
        <dbReference type="Proteomes" id="UP001159179"/>
    </source>
</evidence>
<dbReference type="EMBL" id="JAROYP010000023">
    <property type="protein sequence ID" value="MDH5164102.1"/>
    <property type="molecule type" value="Genomic_DNA"/>
</dbReference>
<evidence type="ECO:0000313" key="1">
    <source>
        <dbReference type="EMBL" id="MDH5164102.1"/>
    </source>
</evidence>
<proteinExistence type="predicted"/>
<protein>
    <submittedName>
        <fullName evidence="1">Uncharacterized protein</fullName>
    </submittedName>
</protein>
<name>A0AAW6T3G0_9BACI</name>
<comment type="caution">
    <text evidence="1">The sequence shown here is derived from an EMBL/GenBank/DDBJ whole genome shotgun (WGS) entry which is preliminary data.</text>
</comment>
<dbReference type="AlphaFoldDB" id="A0AAW6T3G0"/>
<gene>
    <name evidence="1" type="ORF">P5X88_24530</name>
</gene>
<dbReference type="Proteomes" id="UP001159179">
    <property type="component" value="Unassembled WGS sequence"/>
</dbReference>
<accession>A0AAW6T3G0</accession>
<organism evidence="1 2">
    <name type="scientific">Heyndrickxia oleronia</name>
    <dbReference type="NCBI Taxonomy" id="38875"/>
    <lineage>
        <taxon>Bacteria</taxon>
        <taxon>Bacillati</taxon>
        <taxon>Bacillota</taxon>
        <taxon>Bacilli</taxon>
        <taxon>Bacillales</taxon>
        <taxon>Bacillaceae</taxon>
        <taxon>Heyndrickxia</taxon>
    </lineage>
</organism>
<reference evidence="1" key="1">
    <citation type="submission" date="2023-03" db="EMBL/GenBank/DDBJ databases">
        <title>Bacterial isolates from washroom surfaces on a university campus.</title>
        <authorList>
            <person name="Holman D.B."/>
            <person name="Gzyl K.E."/>
            <person name="Taheri A.E."/>
        </authorList>
    </citation>
    <scope>NUCLEOTIDE SEQUENCE</scope>
    <source>
        <strain evidence="1">RD03</strain>
    </source>
</reference>
<sequence>MKGICDGFAQLCHGKEDPLKKMNTGDWIIITLQRKVCKKLLLIKSSLQ</sequence>